<comment type="similarity">
    <text evidence="1">Belongs to the universal ribosomal protein uL4 family.</text>
</comment>
<dbReference type="InterPro" id="IPR013005">
    <property type="entry name" value="Ribosomal_uL4-like"/>
</dbReference>
<comment type="caution">
    <text evidence="6">The sequence shown here is derived from an EMBL/GenBank/DDBJ whole genome shotgun (WGS) entry which is preliminary data.</text>
</comment>
<dbReference type="Proteomes" id="UP001158986">
    <property type="component" value="Unassembled WGS sequence"/>
</dbReference>
<evidence type="ECO:0000256" key="2">
    <source>
        <dbReference type="ARBA" id="ARBA00022980"/>
    </source>
</evidence>
<dbReference type="SUPFAM" id="SSF52166">
    <property type="entry name" value="Ribosomal protein L4"/>
    <property type="match status" value="1"/>
</dbReference>
<gene>
    <name evidence="7" type="ORF">PBS001_LOCUS4401</name>
    <name evidence="6" type="ORF">PBS003_LOCUS3844</name>
</gene>
<evidence type="ECO:0000256" key="5">
    <source>
        <dbReference type="SAM" id="MobiDB-lite"/>
    </source>
</evidence>
<evidence type="ECO:0000256" key="4">
    <source>
        <dbReference type="ARBA" id="ARBA00040565"/>
    </source>
</evidence>
<sequence>MAIVGMNRLLRGVASLTVSAPHSSLMMRAASMQTATLPINLSLAEEKPMPPPRVIPAAQDVKMLPSGDLELQLLSVADDSKDLGTVTMDGVVFGAPNRVDILQRVVRWQLACSRAGTNKTKTRSEVSGSTRKPWKQKGSGRARVGDIRAPQWRGGYRVHGPVLRDFSYNLPKKVRAMGLRVALSTKLREGKLAVVDSLEIDVSKTKDMKKLLGRRGWDHALFVGGEEVDSRFVLATRNIPHVDTMPQNKINVYSILQKDLLIITKDTVKYLEERLHVD</sequence>
<dbReference type="EMBL" id="CAKLCB010000253">
    <property type="protein sequence ID" value="CAH0517815.1"/>
    <property type="molecule type" value="Genomic_DNA"/>
</dbReference>
<feature type="region of interest" description="Disordered" evidence="5">
    <location>
        <begin position="119"/>
        <end position="143"/>
    </location>
</feature>
<protein>
    <recommendedName>
        <fullName evidence="4">Large ribosomal subunit protein uL4m</fullName>
    </recommendedName>
</protein>
<dbReference type="Pfam" id="PF00573">
    <property type="entry name" value="Ribosomal_L4"/>
    <property type="match status" value="1"/>
</dbReference>
<dbReference type="EMBL" id="CAKKTJ010000168">
    <property type="protein sequence ID" value="CAH0477091.1"/>
    <property type="molecule type" value="Genomic_DNA"/>
</dbReference>
<evidence type="ECO:0000256" key="3">
    <source>
        <dbReference type="ARBA" id="ARBA00023274"/>
    </source>
</evidence>
<evidence type="ECO:0000313" key="8">
    <source>
        <dbReference type="Proteomes" id="UP001158986"/>
    </source>
</evidence>
<reference evidence="6 8" key="1">
    <citation type="submission" date="2021-11" db="EMBL/GenBank/DDBJ databases">
        <authorList>
            <person name="Islam A."/>
            <person name="Islam S."/>
            <person name="Flora M.S."/>
            <person name="Rahman M."/>
            <person name="Ziaur R.M."/>
            <person name="Epstein J.H."/>
            <person name="Hassan M."/>
            <person name="Klassen M."/>
            <person name="Woodard K."/>
            <person name="Webb A."/>
            <person name="Webby R.J."/>
            <person name="El Zowalaty M.E."/>
        </authorList>
    </citation>
    <scope>NUCLEOTIDE SEQUENCE</scope>
    <source>
        <strain evidence="7">Pbs1</strain>
        <strain evidence="6">Pbs3</strain>
    </source>
</reference>
<feature type="compositionally biased region" description="Polar residues" evidence="5">
    <location>
        <begin position="119"/>
        <end position="130"/>
    </location>
</feature>
<dbReference type="PANTHER" id="PTHR10746:SF6">
    <property type="entry name" value="LARGE RIBOSOMAL SUBUNIT PROTEIN UL4M"/>
    <property type="match status" value="1"/>
</dbReference>
<dbReference type="FunFam" id="3.40.1370.10:FF:000019">
    <property type="entry name" value="50S ribosomal protein L4"/>
    <property type="match status" value="1"/>
</dbReference>
<dbReference type="GO" id="GO:0006412">
    <property type="term" value="P:translation"/>
    <property type="evidence" value="ECO:0007669"/>
    <property type="project" value="InterPro"/>
</dbReference>
<evidence type="ECO:0000256" key="1">
    <source>
        <dbReference type="ARBA" id="ARBA00010528"/>
    </source>
</evidence>
<dbReference type="HAMAP" id="MF_01328_B">
    <property type="entry name" value="Ribosomal_uL4_B"/>
    <property type="match status" value="1"/>
</dbReference>
<dbReference type="Gene3D" id="3.40.1370.10">
    <property type="match status" value="1"/>
</dbReference>
<dbReference type="AlphaFoldDB" id="A0AAU9KZR0"/>
<dbReference type="NCBIfam" id="TIGR03953">
    <property type="entry name" value="rplD_bact"/>
    <property type="match status" value="1"/>
</dbReference>
<dbReference type="Proteomes" id="UP001160483">
    <property type="component" value="Unassembled WGS sequence"/>
</dbReference>
<dbReference type="PANTHER" id="PTHR10746">
    <property type="entry name" value="50S RIBOSOMAL PROTEIN L4"/>
    <property type="match status" value="1"/>
</dbReference>
<accession>A0AAU9KZR0</accession>
<dbReference type="GO" id="GO:0003735">
    <property type="term" value="F:structural constituent of ribosome"/>
    <property type="evidence" value="ECO:0007669"/>
    <property type="project" value="InterPro"/>
</dbReference>
<dbReference type="InterPro" id="IPR023574">
    <property type="entry name" value="Ribosomal_uL4_dom_sf"/>
</dbReference>
<keyword evidence="3" id="KW-0687">Ribonucleoprotein</keyword>
<keyword evidence="2" id="KW-0689">Ribosomal protein</keyword>
<evidence type="ECO:0000313" key="9">
    <source>
        <dbReference type="Proteomes" id="UP001160483"/>
    </source>
</evidence>
<organism evidence="6 9">
    <name type="scientific">Peronospora belbahrii</name>
    <dbReference type="NCBI Taxonomy" id="622444"/>
    <lineage>
        <taxon>Eukaryota</taxon>
        <taxon>Sar</taxon>
        <taxon>Stramenopiles</taxon>
        <taxon>Oomycota</taxon>
        <taxon>Peronosporomycetes</taxon>
        <taxon>Peronosporales</taxon>
        <taxon>Peronosporaceae</taxon>
        <taxon>Peronospora</taxon>
    </lineage>
</organism>
<dbReference type="InterPro" id="IPR002136">
    <property type="entry name" value="Ribosomal_uL4"/>
</dbReference>
<name>A0AAU9KZR0_9STRA</name>
<proteinExistence type="inferred from homology"/>
<evidence type="ECO:0000313" key="7">
    <source>
        <dbReference type="EMBL" id="CAH0517815.1"/>
    </source>
</evidence>
<dbReference type="GO" id="GO:0005840">
    <property type="term" value="C:ribosome"/>
    <property type="evidence" value="ECO:0007669"/>
    <property type="project" value="UniProtKB-KW"/>
</dbReference>
<keyword evidence="8" id="KW-1185">Reference proteome</keyword>
<dbReference type="GO" id="GO:1990904">
    <property type="term" value="C:ribonucleoprotein complex"/>
    <property type="evidence" value="ECO:0007669"/>
    <property type="project" value="UniProtKB-KW"/>
</dbReference>
<evidence type="ECO:0000313" key="6">
    <source>
        <dbReference type="EMBL" id="CAH0477091.1"/>
    </source>
</evidence>